<proteinExistence type="predicted"/>
<dbReference type="PANTHER" id="PTHR36483">
    <property type="entry name" value="OS02G0130700 PROTEIN"/>
    <property type="match status" value="1"/>
</dbReference>
<dbReference type="AlphaFoldDB" id="A0A0D9VBE4"/>
<name>A0A0D9VBE4_9ORYZ</name>
<dbReference type="HOGENOM" id="CLU_146290_1_0_1"/>
<dbReference type="PANTHER" id="PTHR36483:SF1">
    <property type="entry name" value="OS02G0130700 PROTEIN"/>
    <property type="match status" value="1"/>
</dbReference>
<evidence type="ECO:0000313" key="2">
    <source>
        <dbReference type="Proteomes" id="UP000032180"/>
    </source>
</evidence>
<evidence type="ECO:0000313" key="1">
    <source>
        <dbReference type="EnsemblPlants" id="LPERR02G01180.1"/>
    </source>
</evidence>
<reference evidence="2" key="2">
    <citation type="submission" date="2013-12" db="EMBL/GenBank/DDBJ databases">
        <authorList>
            <person name="Yu Y."/>
            <person name="Lee S."/>
            <person name="de Baynast K."/>
            <person name="Wissotski M."/>
            <person name="Liu L."/>
            <person name="Talag J."/>
            <person name="Goicoechea J."/>
            <person name="Angelova A."/>
            <person name="Jetty R."/>
            <person name="Kudrna D."/>
            <person name="Golser W."/>
            <person name="Rivera L."/>
            <person name="Zhang J."/>
            <person name="Wing R."/>
        </authorList>
    </citation>
    <scope>NUCLEOTIDE SEQUENCE</scope>
</reference>
<dbReference type="Proteomes" id="UP000032180">
    <property type="component" value="Chromosome 2"/>
</dbReference>
<dbReference type="eggNOG" id="ENOG502R3VT">
    <property type="taxonomic scope" value="Eukaryota"/>
</dbReference>
<protein>
    <submittedName>
        <fullName evidence="1">Uncharacterized protein</fullName>
    </submittedName>
</protein>
<dbReference type="EnsemblPlants" id="LPERR02G01180.1">
    <property type="protein sequence ID" value="LPERR02G01180.1"/>
    <property type="gene ID" value="LPERR02G01180"/>
</dbReference>
<organism evidence="1 2">
    <name type="scientific">Leersia perrieri</name>
    <dbReference type="NCBI Taxonomy" id="77586"/>
    <lineage>
        <taxon>Eukaryota</taxon>
        <taxon>Viridiplantae</taxon>
        <taxon>Streptophyta</taxon>
        <taxon>Embryophyta</taxon>
        <taxon>Tracheophyta</taxon>
        <taxon>Spermatophyta</taxon>
        <taxon>Magnoliopsida</taxon>
        <taxon>Liliopsida</taxon>
        <taxon>Poales</taxon>
        <taxon>Poaceae</taxon>
        <taxon>BOP clade</taxon>
        <taxon>Oryzoideae</taxon>
        <taxon>Oryzeae</taxon>
        <taxon>Oryzinae</taxon>
        <taxon>Leersia</taxon>
    </lineage>
</organism>
<sequence length="131" mass="14606">MDKNEASPSSKTGMHTDNFIHHDEMESKRAAAVTLCCILILISGEMQQVAAMSKFCRCYKQCYPDCRLDLPRFTCIQECINKCIPFKKVAASDCNRNCLFKICGTALEGQDDAASCVDDCTKNTSLNTKYP</sequence>
<dbReference type="Gramene" id="LPERR02G01180.1">
    <property type="protein sequence ID" value="LPERR02G01180.1"/>
    <property type="gene ID" value="LPERR02G01180"/>
</dbReference>
<reference evidence="1" key="3">
    <citation type="submission" date="2015-04" db="UniProtKB">
        <authorList>
            <consortium name="EnsemblPlants"/>
        </authorList>
    </citation>
    <scope>IDENTIFICATION</scope>
</reference>
<accession>A0A0D9VBE4</accession>
<reference evidence="1 2" key="1">
    <citation type="submission" date="2012-08" db="EMBL/GenBank/DDBJ databases">
        <title>Oryza genome evolution.</title>
        <authorList>
            <person name="Wing R.A."/>
        </authorList>
    </citation>
    <scope>NUCLEOTIDE SEQUENCE</scope>
</reference>
<keyword evidence="2" id="KW-1185">Reference proteome</keyword>